<dbReference type="GO" id="GO:0006313">
    <property type="term" value="P:DNA transposition"/>
    <property type="evidence" value="ECO:0007669"/>
    <property type="project" value="InterPro"/>
</dbReference>
<dbReference type="Proteomes" id="UP000190286">
    <property type="component" value="Unassembled WGS sequence"/>
</dbReference>
<dbReference type="EMBL" id="FUYF01000015">
    <property type="protein sequence ID" value="SKA92481.1"/>
    <property type="molecule type" value="Genomic_DNA"/>
</dbReference>
<dbReference type="PANTHER" id="PTHR36966:SF1">
    <property type="entry name" value="REP-ASSOCIATED TYROSINE TRANSPOSASE"/>
    <property type="match status" value="1"/>
</dbReference>
<gene>
    <name evidence="2" type="ORF">SAMN02745178_02248</name>
</gene>
<reference evidence="2 3" key="1">
    <citation type="submission" date="2017-02" db="EMBL/GenBank/DDBJ databases">
        <authorList>
            <person name="Peterson S.W."/>
        </authorList>
    </citation>
    <scope>NUCLEOTIDE SEQUENCE [LARGE SCALE GENOMIC DNA]</scope>
    <source>
        <strain evidence="2 3">ATCC 27749</strain>
    </source>
</reference>
<evidence type="ECO:0000313" key="2">
    <source>
        <dbReference type="EMBL" id="SKA92481.1"/>
    </source>
</evidence>
<keyword evidence="3" id="KW-1185">Reference proteome</keyword>
<feature type="domain" description="Transposase IS200-like" evidence="1">
    <location>
        <begin position="19"/>
        <end position="155"/>
    </location>
</feature>
<dbReference type="OrthoDB" id="9794403at2"/>
<proteinExistence type="predicted"/>
<name>A0A1T4XTV4_9FIRM</name>
<dbReference type="GO" id="GO:0004803">
    <property type="term" value="F:transposase activity"/>
    <property type="evidence" value="ECO:0007669"/>
    <property type="project" value="InterPro"/>
</dbReference>
<dbReference type="SMART" id="SM01321">
    <property type="entry name" value="Y1_Tnp"/>
    <property type="match status" value="1"/>
</dbReference>
<evidence type="ECO:0000313" key="3">
    <source>
        <dbReference type="Proteomes" id="UP000190286"/>
    </source>
</evidence>
<dbReference type="GeneID" id="93338693"/>
<dbReference type="PANTHER" id="PTHR36966">
    <property type="entry name" value="REP-ASSOCIATED TYROSINE TRANSPOSASE"/>
    <property type="match status" value="1"/>
</dbReference>
<organism evidence="2 3">
    <name type="scientific">Gemmiger formicilis</name>
    <dbReference type="NCBI Taxonomy" id="745368"/>
    <lineage>
        <taxon>Bacteria</taxon>
        <taxon>Bacillati</taxon>
        <taxon>Bacillota</taxon>
        <taxon>Clostridia</taxon>
        <taxon>Eubacteriales</taxon>
        <taxon>Gemmiger</taxon>
    </lineage>
</organism>
<evidence type="ECO:0000259" key="1">
    <source>
        <dbReference type="SMART" id="SM01321"/>
    </source>
</evidence>
<dbReference type="RefSeq" id="WP_078785110.1">
    <property type="nucleotide sequence ID" value="NZ_DAWDNZ010000049.1"/>
</dbReference>
<dbReference type="Pfam" id="PF01797">
    <property type="entry name" value="Y1_Tnp"/>
    <property type="match status" value="1"/>
</dbReference>
<sequence>MDNVFPKRKWMRLRNYDYASQKVYFITLCTQNRERILSEIVGRGLDPSVRAEVTLMPYGSIAEHDLMEIPNHFPNVEILNYAIMPDHLHILLALGCREVVAEGSRPLPTVSTIIGQYKAGVSRKCKRAIWQKYYHDHIIRNQLDFEETWKYIDNNPLQWVLDGKA</sequence>
<accession>A0A1T4XTV4</accession>
<dbReference type="GO" id="GO:0043565">
    <property type="term" value="F:sequence-specific DNA binding"/>
    <property type="evidence" value="ECO:0007669"/>
    <property type="project" value="TreeGrafter"/>
</dbReference>
<dbReference type="Gene3D" id="3.30.70.1290">
    <property type="entry name" value="Transposase IS200-like"/>
    <property type="match status" value="1"/>
</dbReference>
<dbReference type="AlphaFoldDB" id="A0A1T4XTV4"/>
<protein>
    <submittedName>
        <fullName evidence="2">REP element-mobilizing transposase RayT</fullName>
    </submittedName>
</protein>
<dbReference type="SUPFAM" id="SSF143422">
    <property type="entry name" value="Transposase IS200-like"/>
    <property type="match status" value="1"/>
</dbReference>
<dbReference type="InterPro" id="IPR052715">
    <property type="entry name" value="RAYT_transposase"/>
</dbReference>
<dbReference type="InterPro" id="IPR036515">
    <property type="entry name" value="Transposase_17_sf"/>
</dbReference>
<dbReference type="STRING" id="745368.SAMN02745178_02248"/>
<dbReference type="InterPro" id="IPR002686">
    <property type="entry name" value="Transposase_17"/>
</dbReference>